<comment type="caution">
    <text evidence="2">The sequence shown here is derived from an EMBL/GenBank/DDBJ whole genome shotgun (WGS) entry which is preliminary data.</text>
</comment>
<feature type="region of interest" description="Disordered" evidence="1">
    <location>
        <begin position="21"/>
        <end position="223"/>
    </location>
</feature>
<feature type="compositionally biased region" description="Basic and acidic residues" evidence="1">
    <location>
        <begin position="171"/>
        <end position="201"/>
    </location>
</feature>
<keyword evidence="3" id="KW-1185">Reference proteome</keyword>
<gene>
    <name evidence="2" type="ORF">ROHU_010810</name>
</gene>
<reference evidence="2 3" key="1">
    <citation type="submission" date="2018-03" db="EMBL/GenBank/DDBJ databases">
        <title>Draft genome sequence of Rohu Carp (Labeo rohita).</title>
        <authorList>
            <person name="Das P."/>
            <person name="Kushwaha B."/>
            <person name="Joshi C.G."/>
            <person name="Kumar D."/>
            <person name="Nagpure N.S."/>
            <person name="Sahoo L."/>
            <person name="Das S.P."/>
            <person name="Bit A."/>
            <person name="Patnaik S."/>
            <person name="Meher P.K."/>
            <person name="Jayasankar P."/>
            <person name="Koringa P.G."/>
            <person name="Patel N.V."/>
            <person name="Hinsu A.T."/>
            <person name="Kumar R."/>
            <person name="Pandey M."/>
            <person name="Agarwal S."/>
            <person name="Srivastava S."/>
            <person name="Singh M."/>
            <person name="Iquebal M.A."/>
            <person name="Jaiswal S."/>
            <person name="Angadi U.B."/>
            <person name="Kumar N."/>
            <person name="Raza M."/>
            <person name="Shah T.M."/>
            <person name="Rai A."/>
            <person name="Jena J.K."/>
        </authorList>
    </citation>
    <scope>NUCLEOTIDE SEQUENCE [LARGE SCALE GENOMIC DNA]</scope>
    <source>
        <strain evidence="2">DASCIFA01</strain>
        <tissue evidence="2">Testis</tissue>
    </source>
</reference>
<protein>
    <submittedName>
        <fullName evidence="2">Uncharacterized protein</fullName>
    </submittedName>
</protein>
<sequence>MAAEKGTKSAAVLDFTTQSQGMALEGALHPERAKQPPKEWRTSSYNRERDSHVGTRPKQRNSRWDGPHGRQHSPGRHWEKSWDHSRPQESRWDRSWNPQTSSGSSGKGSWESGGNSKEKRQSHPGATSPRNRRKNSQRSHSDRAQTEPTAEPKPSPGLDSQELLKMMMQEFFKRQEEDRKWEKKRETRFDLTSSRTERQRPFDFTPDPSDHSSLQQTPADETS</sequence>
<feature type="compositionally biased region" description="Low complexity" evidence="1">
    <location>
        <begin position="101"/>
        <end position="115"/>
    </location>
</feature>
<accession>A0A498LVK3</accession>
<evidence type="ECO:0000256" key="1">
    <source>
        <dbReference type="SAM" id="MobiDB-lite"/>
    </source>
</evidence>
<feature type="compositionally biased region" description="Polar residues" evidence="1">
    <location>
        <begin position="211"/>
        <end position="223"/>
    </location>
</feature>
<organism evidence="2 3">
    <name type="scientific">Labeo rohita</name>
    <name type="common">Indian major carp</name>
    <name type="synonym">Cyprinus rohita</name>
    <dbReference type="NCBI Taxonomy" id="84645"/>
    <lineage>
        <taxon>Eukaryota</taxon>
        <taxon>Metazoa</taxon>
        <taxon>Chordata</taxon>
        <taxon>Craniata</taxon>
        <taxon>Vertebrata</taxon>
        <taxon>Euteleostomi</taxon>
        <taxon>Actinopterygii</taxon>
        <taxon>Neopterygii</taxon>
        <taxon>Teleostei</taxon>
        <taxon>Ostariophysi</taxon>
        <taxon>Cypriniformes</taxon>
        <taxon>Cyprinidae</taxon>
        <taxon>Labeoninae</taxon>
        <taxon>Labeonini</taxon>
        <taxon>Labeo</taxon>
    </lineage>
</organism>
<evidence type="ECO:0000313" key="3">
    <source>
        <dbReference type="Proteomes" id="UP000290572"/>
    </source>
</evidence>
<dbReference type="Proteomes" id="UP000290572">
    <property type="component" value="Unassembled WGS sequence"/>
</dbReference>
<dbReference type="AlphaFoldDB" id="A0A498LVK3"/>
<proteinExistence type="predicted"/>
<dbReference type="EMBL" id="QBIY01013170">
    <property type="protein sequence ID" value="RXN10854.1"/>
    <property type="molecule type" value="Genomic_DNA"/>
</dbReference>
<feature type="compositionally biased region" description="Basic and acidic residues" evidence="1">
    <location>
        <begin position="76"/>
        <end position="94"/>
    </location>
</feature>
<evidence type="ECO:0000313" key="2">
    <source>
        <dbReference type="EMBL" id="RXN10854.1"/>
    </source>
</evidence>
<feature type="compositionally biased region" description="Basic and acidic residues" evidence="1">
    <location>
        <begin position="28"/>
        <end position="53"/>
    </location>
</feature>
<name>A0A498LVK3_LABRO</name>